<feature type="compositionally biased region" description="Polar residues" evidence="8">
    <location>
        <begin position="1"/>
        <end position="28"/>
    </location>
</feature>
<keyword evidence="5 7" id="KW-0472">Membrane</keyword>
<dbReference type="EMBL" id="JBBKTX010000036">
    <property type="protein sequence ID" value="MFK4754624.1"/>
    <property type="molecule type" value="Genomic_DNA"/>
</dbReference>
<dbReference type="InterPro" id="IPR039426">
    <property type="entry name" value="TonB-dep_rcpt-like"/>
</dbReference>
<feature type="domain" description="TonB-dependent receptor plug" evidence="9">
    <location>
        <begin position="84"/>
        <end position="180"/>
    </location>
</feature>
<keyword evidence="6 7" id="KW-0998">Cell outer membrane</keyword>
<evidence type="ECO:0000313" key="10">
    <source>
        <dbReference type="EMBL" id="MFK4754624.1"/>
    </source>
</evidence>
<evidence type="ECO:0000256" key="7">
    <source>
        <dbReference type="PROSITE-ProRule" id="PRU01360"/>
    </source>
</evidence>
<comment type="subcellular location">
    <subcellularLocation>
        <location evidence="1 7">Cell outer membrane</location>
        <topology evidence="1 7">Multi-pass membrane protein</topology>
    </subcellularLocation>
</comment>
<protein>
    <submittedName>
        <fullName evidence="10">TonB-dependent receptor plug domain-containing protein</fullName>
    </submittedName>
</protein>
<accession>A0ABW8NNQ3</accession>
<keyword evidence="3 7" id="KW-1134">Transmembrane beta strand</keyword>
<proteinExistence type="inferred from homology"/>
<comment type="caution">
    <text evidence="10">The sequence shown here is derived from an EMBL/GenBank/DDBJ whole genome shotgun (WGS) entry which is preliminary data.</text>
</comment>
<evidence type="ECO:0000313" key="11">
    <source>
        <dbReference type="Proteomes" id="UP001620597"/>
    </source>
</evidence>
<keyword evidence="4 7" id="KW-0812">Transmembrane</keyword>
<organism evidence="10 11">
    <name type="scientific">Oceanobacter antarcticus</name>
    <dbReference type="NCBI Taxonomy" id="3133425"/>
    <lineage>
        <taxon>Bacteria</taxon>
        <taxon>Pseudomonadati</taxon>
        <taxon>Pseudomonadota</taxon>
        <taxon>Gammaproteobacteria</taxon>
        <taxon>Oceanospirillales</taxon>
        <taxon>Oceanospirillaceae</taxon>
        <taxon>Oceanobacter</taxon>
    </lineage>
</organism>
<reference evidence="10 11" key="1">
    <citation type="submission" date="2024-03" db="EMBL/GenBank/DDBJ databases">
        <title>High-quality draft genome sequence of Oceanobacter sp. wDCs-4.</title>
        <authorList>
            <person name="Dong C."/>
        </authorList>
    </citation>
    <scope>NUCLEOTIDE SEQUENCE [LARGE SCALE GENOMIC DNA]</scope>
    <source>
        <strain evidence="11">wDCs-4</strain>
    </source>
</reference>
<comment type="similarity">
    <text evidence="7">Belongs to the TonB-dependent receptor family.</text>
</comment>
<evidence type="ECO:0000259" key="9">
    <source>
        <dbReference type="Pfam" id="PF07715"/>
    </source>
</evidence>
<gene>
    <name evidence="10" type="ORF">WG929_19665</name>
</gene>
<feature type="region of interest" description="Disordered" evidence="8">
    <location>
        <begin position="1"/>
        <end position="29"/>
    </location>
</feature>
<keyword evidence="10" id="KW-0675">Receptor</keyword>
<keyword evidence="11" id="KW-1185">Reference proteome</keyword>
<dbReference type="Pfam" id="PF07715">
    <property type="entry name" value="Plug"/>
    <property type="match status" value="1"/>
</dbReference>
<dbReference type="InterPro" id="IPR036942">
    <property type="entry name" value="Beta-barrel_TonB_sf"/>
</dbReference>
<dbReference type="PANTHER" id="PTHR30069">
    <property type="entry name" value="TONB-DEPENDENT OUTER MEMBRANE RECEPTOR"/>
    <property type="match status" value="1"/>
</dbReference>
<evidence type="ECO:0000256" key="4">
    <source>
        <dbReference type="ARBA" id="ARBA00022692"/>
    </source>
</evidence>
<dbReference type="Gene3D" id="2.40.170.20">
    <property type="entry name" value="TonB-dependent receptor, beta-barrel domain"/>
    <property type="match status" value="1"/>
</dbReference>
<dbReference type="InterPro" id="IPR012910">
    <property type="entry name" value="Plug_dom"/>
</dbReference>
<dbReference type="Proteomes" id="UP001620597">
    <property type="component" value="Unassembled WGS sequence"/>
</dbReference>
<dbReference type="Gene3D" id="2.170.130.10">
    <property type="entry name" value="TonB-dependent receptor, plug domain"/>
    <property type="match status" value="1"/>
</dbReference>
<name>A0ABW8NNQ3_9GAMM</name>
<dbReference type="SUPFAM" id="SSF56935">
    <property type="entry name" value="Porins"/>
    <property type="match status" value="1"/>
</dbReference>
<evidence type="ECO:0000256" key="5">
    <source>
        <dbReference type="ARBA" id="ARBA00023136"/>
    </source>
</evidence>
<dbReference type="PANTHER" id="PTHR30069:SF40">
    <property type="entry name" value="TONB-DEPENDENT RECEPTOR NMB0964-RELATED"/>
    <property type="match status" value="1"/>
</dbReference>
<evidence type="ECO:0000256" key="3">
    <source>
        <dbReference type="ARBA" id="ARBA00022452"/>
    </source>
</evidence>
<evidence type="ECO:0000256" key="1">
    <source>
        <dbReference type="ARBA" id="ARBA00004571"/>
    </source>
</evidence>
<dbReference type="RefSeq" id="WP_416207447.1">
    <property type="nucleotide sequence ID" value="NZ_JBBKTX010000036.1"/>
</dbReference>
<dbReference type="InterPro" id="IPR037066">
    <property type="entry name" value="Plug_dom_sf"/>
</dbReference>
<evidence type="ECO:0000256" key="8">
    <source>
        <dbReference type="SAM" id="MobiDB-lite"/>
    </source>
</evidence>
<sequence length="735" mass="81427">MTTTNMTINRPTATGNGGNPVSSRQTGTPRRLTAAVISLPLLWLAALSQVEAETAPEAASHWQDLEEVRVTAPEQTPSEAISPVLDQESIQGNRSQSLGALLESMPGVSNASFGQGVARPVVRGLSGNRVQILTNGADSADLSAMSSDHAPMADLAAANQVELVRGPAAFRYGSGILGGIVNVQDSRIHDTELDGIDGEVTLGYSSNDQGWTRIARLDAGNGQTIVHIDGFDREGNNYHAGANGAQSGGRSGEIFNSDTSSQGMAFALSRIFDNYGYLGLSISNLSSDYAVPNEDNDNARVAPDQTRYDLRTELPLDSSWANTWRLQLGWSDYEHDESTDDLVVGLFIQAFREWRTELDYQTESGWNGTIGIGSNQRSFELCHDHSGCEQIADHSDESWDGSQGPDFTHYEGYDFAHDTPMPSTVSRDIIGFWHADQPLTFGQLSLGGRVEQRQIQADESVISASFRQDEAYYKNRHYTPVSLSASLTYDLNDISQMIATLSRLQRAPTTDELYWNGDHHATFSFQLDNPDLKLETARALDISWQSYPAANASQWRISGYFYDYQDYIYNDLKDFTDPYHGNRVYRHEQTDARLAGADANWTQPLSEQWTLDVGASLTRGWLVQSGDPLPRMPADNLMLAFSRQHAHNRLRAEVFYHARQTQVAAAETISPAWYQLNLAARTEIRLANQTLRLDAQLRNLTNQYGEQHTSYLKEYAPIMGRNLLLELQWPFGGSG</sequence>
<keyword evidence="2 7" id="KW-0813">Transport</keyword>
<dbReference type="PROSITE" id="PS52016">
    <property type="entry name" value="TONB_DEPENDENT_REC_3"/>
    <property type="match status" value="1"/>
</dbReference>
<evidence type="ECO:0000256" key="6">
    <source>
        <dbReference type="ARBA" id="ARBA00023237"/>
    </source>
</evidence>
<evidence type="ECO:0000256" key="2">
    <source>
        <dbReference type="ARBA" id="ARBA00022448"/>
    </source>
</evidence>